<proteinExistence type="predicted"/>
<keyword evidence="2" id="KW-0472">Membrane</keyword>
<feature type="region of interest" description="Disordered" evidence="1">
    <location>
        <begin position="24"/>
        <end position="49"/>
    </location>
</feature>
<feature type="compositionally biased region" description="Basic and acidic residues" evidence="1">
    <location>
        <begin position="439"/>
        <end position="450"/>
    </location>
</feature>
<dbReference type="EMBL" id="KI669462">
    <property type="protein sequence ID" value="OCF58157.1"/>
    <property type="molecule type" value="Genomic_DNA"/>
</dbReference>
<dbReference type="STRING" id="1331196.A0A1B9IRL6"/>
<organism evidence="3 4">
    <name type="scientific">Kwoniella mangroviensis CBS 10435</name>
    <dbReference type="NCBI Taxonomy" id="1331196"/>
    <lineage>
        <taxon>Eukaryota</taxon>
        <taxon>Fungi</taxon>
        <taxon>Dikarya</taxon>
        <taxon>Basidiomycota</taxon>
        <taxon>Agaricomycotina</taxon>
        <taxon>Tremellomycetes</taxon>
        <taxon>Tremellales</taxon>
        <taxon>Cryptococcaceae</taxon>
        <taxon>Kwoniella</taxon>
    </lineage>
</organism>
<feature type="compositionally biased region" description="Pro residues" evidence="1">
    <location>
        <begin position="199"/>
        <end position="210"/>
    </location>
</feature>
<feature type="region of interest" description="Disordered" evidence="1">
    <location>
        <begin position="109"/>
        <end position="214"/>
    </location>
</feature>
<evidence type="ECO:0000313" key="4">
    <source>
        <dbReference type="Proteomes" id="UP000092583"/>
    </source>
</evidence>
<reference evidence="3 4" key="1">
    <citation type="submission" date="2013-07" db="EMBL/GenBank/DDBJ databases">
        <title>The Genome Sequence of Kwoniella mangroviensis CBS10435.</title>
        <authorList>
            <consortium name="The Broad Institute Genome Sequencing Platform"/>
            <person name="Cuomo C."/>
            <person name="Litvintseva A."/>
            <person name="Chen Y."/>
            <person name="Heitman J."/>
            <person name="Sun S."/>
            <person name="Springer D."/>
            <person name="Dromer F."/>
            <person name="Young S.K."/>
            <person name="Zeng Q."/>
            <person name="Gargeya S."/>
            <person name="Fitzgerald M."/>
            <person name="Abouelleil A."/>
            <person name="Alvarado L."/>
            <person name="Berlin A.M."/>
            <person name="Chapman S.B."/>
            <person name="Dewar J."/>
            <person name="Goldberg J."/>
            <person name="Griggs A."/>
            <person name="Gujja S."/>
            <person name="Hansen M."/>
            <person name="Howarth C."/>
            <person name="Imamovic A."/>
            <person name="Larimer J."/>
            <person name="McCowan C."/>
            <person name="Murphy C."/>
            <person name="Pearson M."/>
            <person name="Priest M."/>
            <person name="Roberts A."/>
            <person name="Saif S."/>
            <person name="Shea T."/>
            <person name="Sykes S."/>
            <person name="Wortman J."/>
            <person name="Nusbaum C."/>
            <person name="Birren B."/>
        </authorList>
    </citation>
    <scope>NUCLEOTIDE SEQUENCE [LARGE SCALE GENOMIC DNA]</scope>
    <source>
        <strain evidence="3 4">CBS 10435</strain>
    </source>
</reference>
<feature type="region of interest" description="Disordered" evidence="1">
    <location>
        <begin position="517"/>
        <end position="581"/>
    </location>
</feature>
<feature type="region of interest" description="Disordered" evidence="1">
    <location>
        <begin position="596"/>
        <end position="624"/>
    </location>
</feature>
<reference evidence="4" key="2">
    <citation type="submission" date="2013-12" db="EMBL/GenBank/DDBJ databases">
        <title>Evolution of pathogenesis and genome organization in the Tremellales.</title>
        <authorList>
            <person name="Cuomo C."/>
            <person name="Litvintseva A."/>
            <person name="Heitman J."/>
            <person name="Chen Y."/>
            <person name="Sun S."/>
            <person name="Springer D."/>
            <person name="Dromer F."/>
            <person name="Young S."/>
            <person name="Zeng Q."/>
            <person name="Chapman S."/>
            <person name="Gujja S."/>
            <person name="Saif S."/>
            <person name="Birren B."/>
        </authorList>
    </citation>
    <scope>NUCLEOTIDE SEQUENCE [LARGE SCALE GENOMIC DNA]</scope>
    <source>
        <strain evidence="4">CBS 10435</strain>
    </source>
</reference>
<accession>A0A1B9IRL6</accession>
<feature type="compositionally biased region" description="Low complexity" evidence="1">
    <location>
        <begin position="728"/>
        <end position="750"/>
    </location>
</feature>
<dbReference type="AlphaFoldDB" id="A0A1B9IRL6"/>
<keyword evidence="4" id="KW-1185">Reference proteome</keyword>
<evidence type="ECO:0000256" key="1">
    <source>
        <dbReference type="SAM" id="MobiDB-lite"/>
    </source>
</evidence>
<feature type="region of interest" description="Disordered" evidence="1">
    <location>
        <begin position="350"/>
        <end position="384"/>
    </location>
</feature>
<feature type="compositionally biased region" description="Polar residues" evidence="1">
    <location>
        <begin position="27"/>
        <end position="36"/>
    </location>
</feature>
<name>A0A1B9IRL6_9TREE</name>
<keyword evidence="2" id="KW-0812">Transmembrane</keyword>
<feature type="compositionally biased region" description="Low complexity" evidence="1">
    <location>
        <begin position="174"/>
        <end position="191"/>
    </location>
</feature>
<feature type="compositionally biased region" description="Polar residues" evidence="1">
    <location>
        <begin position="451"/>
        <end position="462"/>
    </location>
</feature>
<feature type="region of interest" description="Disordered" evidence="1">
    <location>
        <begin position="717"/>
        <end position="769"/>
    </location>
</feature>
<protein>
    <submittedName>
        <fullName evidence="3">Uncharacterized protein</fullName>
    </submittedName>
</protein>
<gene>
    <name evidence="3" type="ORF">L486_04187</name>
</gene>
<feature type="compositionally biased region" description="Low complexity" evidence="1">
    <location>
        <begin position="136"/>
        <end position="161"/>
    </location>
</feature>
<feature type="region of interest" description="Disordered" evidence="1">
    <location>
        <begin position="819"/>
        <end position="847"/>
    </location>
</feature>
<evidence type="ECO:0000313" key="3">
    <source>
        <dbReference type="EMBL" id="OCF58157.1"/>
    </source>
</evidence>
<dbReference type="Proteomes" id="UP000092583">
    <property type="component" value="Unassembled WGS sequence"/>
</dbReference>
<feature type="compositionally biased region" description="Polar residues" evidence="1">
    <location>
        <begin position="600"/>
        <end position="617"/>
    </location>
</feature>
<feature type="region of interest" description="Disordered" evidence="1">
    <location>
        <begin position="654"/>
        <end position="681"/>
    </location>
</feature>
<feature type="transmembrane region" description="Helical" evidence="2">
    <location>
        <begin position="220"/>
        <end position="245"/>
    </location>
</feature>
<evidence type="ECO:0000256" key="2">
    <source>
        <dbReference type="SAM" id="Phobius"/>
    </source>
</evidence>
<feature type="region of interest" description="Disordered" evidence="1">
    <location>
        <begin position="436"/>
        <end position="471"/>
    </location>
</feature>
<keyword evidence="2" id="KW-1133">Transmembrane helix</keyword>
<dbReference type="OrthoDB" id="2563978at2759"/>
<feature type="compositionally biased region" description="Polar residues" evidence="1">
    <location>
        <begin position="162"/>
        <end position="173"/>
    </location>
</feature>
<sequence>MSYNDIRCRLFAFFGSRYSTRCKRGSVSESNPSRYTDTPADVSGLEKRGGTAPDGLVLADCQTYLSYVITINDTPYTVTTIANLPLTYYGPSIPLGDGWTYGGLTSLTGTDNLAPPMTETPVPSTDIEDSPSPTVTALSSQGSTASSSTSLPTSSSDPITTCRSSIQSATFTASTHTPTSVSPITSSPSTTFAPDTINDPPPVPTQPIDPIPTDSEGRTLLGPLLGALIPLALAILVILIFFCVYHKNRHSRESRFFGLFSKSKWSSLPSNPPGRPMGNKDKSREIGEHADIAGAGVKSPNEKSALLPGWTAQHHRRNSQQNTTEVDDELMELAKRNDTLLQRLNLGLGWLKTTPTPSNSSNSSDGSGGRKASGNTLEKGQGRRIFSPATLASATAALATTGIGNKRNKRNTNLTASTEGYERVLEDDQLFFSVPQRNESSDYSRSRTESASRSPSVSQDLSPGQKRLSPPAQIRGMRSQIFSVGIPVTPGTDVQELAMEIGDGTRRARWSEDGERIRFPAPPETAGVGLGLYDDGTFGRPTELGEGDEGERRESYMSAETEYHSAPSHNSSPHVASRGIPIPRDTEEYRHVSVSAFGSHPSTPTQPGRFSQHGSSQSDRDVSPVKLVSPLASPSKETKARPISGIGSTFHSIRNLFSSTPTPSPDIRDQGSSNKDKRRSYVGQLLVDDRLKKISRSMGEFGEPLKQGALVAPALISPRPSHSSEQASLHLSIPSQHHSHSSHTTSGSSSNDATEASHEPVVRGKRSKGMLIRASKIGELSRPPPLPIQVASGSSHAGGGIREHHQREWEENADEFMGEGELLPPLTPDWEGTRDKGMRWSGRWSNN</sequence>